<dbReference type="AlphaFoldDB" id="A0A480A2F6"/>
<evidence type="ECO:0000313" key="2">
    <source>
        <dbReference type="Proteomes" id="UP000300142"/>
    </source>
</evidence>
<dbReference type="EMBL" id="BJCE01000108">
    <property type="protein sequence ID" value="GCL37976.1"/>
    <property type="molecule type" value="Genomic_DNA"/>
</dbReference>
<accession>A0A480A2F6</accession>
<protein>
    <submittedName>
        <fullName evidence="1">Uncharacterized protein</fullName>
    </submittedName>
</protein>
<gene>
    <name evidence="1" type="ORF">SR1949_30890</name>
</gene>
<keyword evidence="2" id="KW-1185">Reference proteome</keyword>
<dbReference type="Gene3D" id="3.60.15.10">
    <property type="entry name" value="Ribonuclease Z/Hydroxyacylglutathione hydrolase-like"/>
    <property type="match status" value="1"/>
</dbReference>
<sequence length="483" mass="54838">MNQTISFTQGAQISTISVSDRLCFAIQPFVQEIFNYLVELKNFKQAILQAANKHKKIADIFFDIDTNQVESSFSLKKQFLLIDNNPLIALLFNNTKYPPFLGKHGVEILEDAAILPEIKKLFYLCGQSKNTYQEISQQISDPAILLLDKWIKWRIVQEQPPHRNINYQNSPGVIRLQHASLLYRSNTTGVLVDPHLHSNYGILFLKDDITRAKLEGLVDAILISHSHYDHWHYPTLMMFPADIPIIVPKVPQGTITCEDMEARLKSLGFENVIAVDWYAEPITVGDIDIHVLPFYGEQPLVPEYDQPKYPELRNWGNTYLLRTENYTSWFLIDAGTEPAGSMLEVAEYVKQKFDVDHIISNFQPLSYNSIGTDLSSWGIDIVGNLLSNPQIFSVTNKQEGEYISTLGPKGVAAISAIVGAKSCLPYAHSWAELGSYTTQDELLIKETQEELKKIGASTKVIPWHIGEGYFYQDKHTICHQVFN</sequence>
<organism evidence="1 2">
    <name type="scientific">Sphaerospermopsis reniformis</name>
    <dbReference type="NCBI Taxonomy" id="531300"/>
    <lineage>
        <taxon>Bacteria</taxon>
        <taxon>Bacillati</taxon>
        <taxon>Cyanobacteriota</taxon>
        <taxon>Cyanophyceae</taxon>
        <taxon>Nostocales</taxon>
        <taxon>Aphanizomenonaceae</taxon>
        <taxon>Sphaerospermopsis</taxon>
    </lineage>
</organism>
<name>A0A480A2F6_9CYAN</name>
<dbReference type="InterPro" id="IPR036866">
    <property type="entry name" value="RibonucZ/Hydroxyglut_hydro"/>
</dbReference>
<evidence type="ECO:0000313" key="1">
    <source>
        <dbReference type="EMBL" id="GCL37976.1"/>
    </source>
</evidence>
<reference evidence="2" key="1">
    <citation type="submission" date="2019-02" db="EMBL/GenBank/DDBJ databases">
        <title>Draft genome sequence of Sphaerospermopsis reniformis NIES-1949.</title>
        <authorList>
            <person name="Yamaguchi H."/>
            <person name="Suzuki S."/>
            <person name="Kawachi M."/>
        </authorList>
    </citation>
    <scope>NUCLEOTIDE SEQUENCE [LARGE SCALE GENOMIC DNA]</scope>
    <source>
        <strain evidence="2">NIES-1949</strain>
    </source>
</reference>
<proteinExistence type="predicted"/>
<dbReference type="RefSeq" id="WP_137667997.1">
    <property type="nucleotide sequence ID" value="NZ_BJCE01000108.1"/>
</dbReference>
<dbReference type="Proteomes" id="UP000300142">
    <property type="component" value="Unassembled WGS sequence"/>
</dbReference>
<comment type="caution">
    <text evidence="1">The sequence shown here is derived from an EMBL/GenBank/DDBJ whole genome shotgun (WGS) entry which is preliminary data.</text>
</comment>
<dbReference type="SUPFAM" id="SSF56281">
    <property type="entry name" value="Metallo-hydrolase/oxidoreductase"/>
    <property type="match status" value="1"/>
</dbReference>